<sequence>MPNHAQNGILVEIWLEYAIGLMVMAMGFVARWKVGGAHLSWDDLFAAISIVFWTIDPALESFIAIKETFVGLDAATAQRLDAEEAASLQAGSKALFTAWFIYVTLIWTLKGTVLGYYYRLTVGLWQQQYVKYMAIVCSMSWVAVVIQIFCRCTPIQHNWEIDPYAGDQCTQVSSSLVTLMVLNIANEVGLVLIPITIIREAKLPFRRKATLALLLSSSFFIIICALLRGILGLHSIKNLVVSVHWVARETFVTVIVINVPVIWPLFLERTKTARGSPSAMGGRISWYGGTPRGLARTLSRRIFRDSEGWFWSSSEKSVHGGSAAESSWSCDVESIIDGKAIDARSIEVTTEVVVSNTEAVTASQLDLSTHNWRWTMPGKEHAKDSGARQSV</sequence>
<feature type="transmembrane region" description="Helical" evidence="6">
    <location>
        <begin position="129"/>
        <end position="149"/>
    </location>
</feature>
<comment type="similarity">
    <text evidence="5">Belongs to the SAT4 family.</text>
</comment>
<protein>
    <recommendedName>
        <fullName evidence="7">Rhodopsin domain-containing protein</fullName>
    </recommendedName>
</protein>
<proteinExistence type="inferred from homology"/>
<keyword evidence="4 6" id="KW-0472">Membrane</keyword>
<feature type="transmembrane region" description="Helical" evidence="6">
    <location>
        <begin position="210"/>
        <end position="231"/>
    </location>
</feature>
<evidence type="ECO:0000256" key="4">
    <source>
        <dbReference type="ARBA" id="ARBA00023136"/>
    </source>
</evidence>
<feature type="domain" description="Rhodopsin" evidence="7">
    <location>
        <begin position="28"/>
        <end position="266"/>
    </location>
</feature>
<evidence type="ECO:0000256" key="1">
    <source>
        <dbReference type="ARBA" id="ARBA00004141"/>
    </source>
</evidence>
<keyword evidence="3 6" id="KW-1133">Transmembrane helix</keyword>
<evidence type="ECO:0000256" key="2">
    <source>
        <dbReference type="ARBA" id="ARBA00022692"/>
    </source>
</evidence>
<evidence type="ECO:0000256" key="3">
    <source>
        <dbReference type="ARBA" id="ARBA00022989"/>
    </source>
</evidence>
<keyword evidence="9" id="KW-1185">Reference proteome</keyword>
<reference evidence="8 9" key="1">
    <citation type="submission" date="2024-04" db="EMBL/GenBank/DDBJ databases">
        <title>Phyllosticta paracitricarpa is synonymous to the EU quarantine fungus P. citricarpa based on phylogenomic analyses.</title>
        <authorList>
            <consortium name="Lawrence Berkeley National Laboratory"/>
            <person name="Van Ingen-Buijs V.A."/>
            <person name="Van Westerhoven A.C."/>
            <person name="Haridas S."/>
            <person name="Skiadas P."/>
            <person name="Martin F."/>
            <person name="Groenewald J.Z."/>
            <person name="Crous P.W."/>
            <person name="Seidl M.F."/>
        </authorList>
    </citation>
    <scope>NUCLEOTIDE SEQUENCE [LARGE SCALE GENOMIC DNA]</scope>
    <source>
        <strain evidence="8 9">CBS 123374</strain>
    </source>
</reference>
<dbReference type="PANTHER" id="PTHR33048">
    <property type="entry name" value="PTH11-LIKE INTEGRAL MEMBRANE PROTEIN (AFU_ORTHOLOGUE AFUA_5G11245)"/>
    <property type="match status" value="1"/>
</dbReference>
<comment type="subcellular location">
    <subcellularLocation>
        <location evidence="1">Membrane</location>
        <topology evidence="1">Multi-pass membrane protein</topology>
    </subcellularLocation>
</comment>
<evidence type="ECO:0000256" key="6">
    <source>
        <dbReference type="SAM" id="Phobius"/>
    </source>
</evidence>
<feature type="transmembrane region" description="Helical" evidence="6">
    <location>
        <begin position="251"/>
        <end position="267"/>
    </location>
</feature>
<evidence type="ECO:0000259" key="7">
    <source>
        <dbReference type="Pfam" id="PF20684"/>
    </source>
</evidence>
<feature type="transmembrane region" description="Helical" evidence="6">
    <location>
        <begin position="13"/>
        <end position="32"/>
    </location>
</feature>
<comment type="caution">
    <text evidence="8">The sequence shown here is derived from an EMBL/GenBank/DDBJ whole genome shotgun (WGS) entry which is preliminary data.</text>
</comment>
<dbReference type="PANTHER" id="PTHR33048:SF152">
    <property type="entry name" value="INTEGRAL MEMBRANE PROTEIN"/>
    <property type="match status" value="1"/>
</dbReference>
<evidence type="ECO:0000313" key="8">
    <source>
        <dbReference type="EMBL" id="KAK8247584.1"/>
    </source>
</evidence>
<organism evidence="8 9">
    <name type="scientific">Phyllosticta capitalensis</name>
    <dbReference type="NCBI Taxonomy" id="121624"/>
    <lineage>
        <taxon>Eukaryota</taxon>
        <taxon>Fungi</taxon>
        <taxon>Dikarya</taxon>
        <taxon>Ascomycota</taxon>
        <taxon>Pezizomycotina</taxon>
        <taxon>Dothideomycetes</taxon>
        <taxon>Dothideomycetes incertae sedis</taxon>
        <taxon>Botryosphaeriales</taxon>
        <taxon>Phyllostictaceae</taxon>
        <taxon>Phyllosticta</taxon>
    </lineage>
</organism>
<keyword evidence="2 6" id="KW-0812">Transmembrane</keyword>
<accession>A0ABR1Z5E7</accession>
<dbReference type="Proteomes" id="UP001492380">
    <property type="component" value="Unassembled WGS sequence"/>
</dbReference>
<dbReference type="InterPro" id="IPR052337">
    <property type="entry name" value="SAT4-like"/>
</dbReference>
<dbReference type="Pfam" id="PF20684">
    <property type="entry name" value="Fung_rhodopsin"/>
    <property type="match status" value="1"/>
</dbReference>
<feature type="transmembrane region" description="Helical" evidence="6">
    <location>
        <begin position="176"/>
        <end position="198"/>
    </location>
</feature>
<evidence type="ECO:0000313" key="9">
    <source>
        <dbReference type="Proteomes" id="UP001492380"/>
    </source>
</evidence>
<dbReference type="EMBL" id="JBBWRZ010000001">
    <property type="protein sequence ID" value="KAK8247584.1"/>
    <property type="molecule type" value="Genomic_DNA"/>
</dbReference>
<dbReference type="InterPro" id="IPR049326">
    <property type="entry name" value="Rhodopsin_dom_fungi"/>
</dbReference>
<evidence type="ECO:0000256" key="5">
    <source>
        <dbReference type="ARBA" id="ARBA00038359"/>
    </source>
</evidence>
<gene>
    <name evidence="8" type="ORF">HDK90DRAFT_46237</name>
</gene>
<name>A0ABR1Z5E7_9PEZI</name>
<feature type="transmembrane region" description="Helical" evidence="6">
    <location>
        <begin position="96"/>
        <end position="117"/>
    </location>
</feature>